<organism evidence="1 2">
    <name type="scientific">Nonomuraea longicatena</name>
    <dbReference type="NCBI Taxonomy" id="83682"/>
    <lineage>
        <taxon>Bacteria</taxon>
        <taxon>Bacillati</taxon>
        <taxon>Actinomycetota</taxon>
        <taxon>Actinomycetes</taxon>
        <taxon>Streptosporangiales</taxon>
        <taxon>Streptosporangiaceae</taxon>
        <taxon>Nonomuraea</taxon>
    </lineage>
</organism>
<protein>
    <submittedName>
        <fullName evidence="1">Uncharacterized protein</fullName>
    </submittedName>
</protein>
<dbReference type="Proteomes" id="UP001501578">
    <property type="component" value="Unassembled WGS sequence"/>
</dbReference>
<reference evidence="2" key="1">
    <citation type="journal article" date="2019" name="Int. J. Syst. Evol. Microbiol.">
        <title>The Global Catalogue of Microorganisms (GCM) 10K type strain sequencing project: providing services to taxonomists for standard genome sequencing and annotation.</title>
        <authorList>
            <consortium name="The Broad Institute Genomics Platform"/>
            <consortium name="The Broad Institute Genome Sequencing Center for Infectious Disease"/>
            <person name="Wu L."/>
            <person name="Ma J."/>
        </authorList>
    </citation>
    <scope>NUCLEOTIDE SEQUENCE [LARGE SCALE GENOMIC DNA]</scope>
    <source>
        <strain evidence="2">JCM 11136</strain>
    </source>
</reference>
<sequence length="55" mass="5762">MAKTYQAAVRSAADPRVLNSVQPLVLAVAAADLRVAVGPQSELLVTLSPQLNPHL</sequence>
<proteinExistence type="predicted"/>
<accession>A0ABP4AP52</accession>
<keyword evidence="2" id="KW-1185">Reference proteome</keyword>
<dbReference type="EMBL" id="BAAAHQ010000023">
    <property type="protein sequence ID" value="GAA0937778.1"/>
    <property type="molecule type" value="Genomic_DNA"/>
</dbReference>
<comment type="caution">
    <text evidence="1">The sequence shown here is derived from an EMBL/GenBank/DDBJ whole genome shotgun (WGS) entry which is preliminary data.</text>
</comment>
<dbReference type="RefSeq" id="WP_343952153.1">
    <property type="nucleotide sequence ID" value="NZ_BAAAHQ010000023.1"/>
</dbReference>
<name>A0ABP4AP52_9ACTN</name>
<evidence type="ECO:0000313" key="1">
    <source>
        <dbReference type="EMBL" id="GAA0937778.1"/>
    </source>
</evidence>
<evidence type="ECO:0000313" key="2">
    <source>
        <dbReference type="Proteomes" id="UP001501578"/>
    </source>
</evidence>
<gene>
    <name evidence="1" type="ORF">GCM10009560_47360</name>
</gene>